<dbReference type="AlphaFoldDB" id="A0A060M7G2"/>
<keyword evidence="4 5" id="KW-0472">Membrane</keyword>
<feature type="transmembrane region" description="Helical" evidence="5">
    <location>
        <begin position="177"/>
        <end position="198"/>
    </location>
</feature>
<evidence type="ECO:0000256" key="5">
    <source>
        <dbReference type="SAM" id="Phobius"/>
    </source>
</evidence>
<dbReference type="InterPro" id="IPR052527">
    <property type="entry name" value="Metal_cation-efflux_comp"/>
</dbReference>
<keyword evidence="2 5" id="KW-0812">Transmembrane</keyword>
<evidence type="ECO:0000256" key="3">
    <source>
        <dbReference type="ARBA" id="ARBA00022989"/>
    </source>
</evidence>
<evidence type="ECO:0000313" key="7">
    <source>
        <dbReference type="Proteomes" id="UP000027142"/>
    </source>
</evidence>
<feature type="transmembrane region" description="Helical" evidence="5">
    <location>
        <begin position="80"/>
        <end position="100"/>
    </location>
</feature>
<dbReference type="HOGENOM" id="CLU_935834_0_0_9"/>
<feature type="transmembrane region" description="Helical" evidence="5">
    <location>
        <begin position="235"/>
        <end position="263"/>
    </location>
</feature>
<proteinExistence type="predicted"/>
<keyword evidence="7" id="KW-1185">Reference proteome</keyword>
<dbReference type="GO" id="GO:0008168">
    <property type="term" value="F:methyltransferase activity"/>
    <property type="evidence" value="ECO:0007669"/>
    <property type="project" value="UniProtKB-KW"/>
</dbReference>
<evidence type="ECO:0000256" key="4">
    <source>
        <dbReference type="ARBA" id="ARBA00023136"/>
    </source>
</evidence>
<protein>
    <submittedName>
        <fullName evidence="6">Protein-S-isoprenylcysteine O-methyltransferase</fullName>
    </submittedName>
</protein>
<dbReference type="KEGG" id="ble:BleG1_3941"/>
<sequence length="297" mass="34691">MTHLKKKPYNEIIPNLYIKDWLDEKILFFFLCRVAYFHYGIFINSLFFLRLLNPHFSENEKVSVTKGSLKKKDSGSRRKGTCAFFLYKFFCMWFYFVLHLHTYNVGQGGEALSVVDGLFFFLTVIWVSEFLFFRGKSKQEPGDLKENKSFHSILACTVLSITSCVLLHQIGWTLFDLSILSSLGVVLYSLGIGLRYWSMFVLRGHFSRHVHVKATMELVSHGPYRLMRHPLYTGLFLCVLGISIYLGAIIGILLSVVIMAHVLKKRMVIEEKMLTATLPKQYEEWKQKRWILLPWVY</sequence>
<evidence type="ECO:0000256" key="2">
    <source>
        <dbReference type="ARBA" id="ARBA00022692"/>
    </source>
</evidence>
<dbReference type="Proteomes" id="UP000027142">
    <property type="component" value="Chromosome"/>
</dbReference>
<reference evidence="6 7" key="1">
    <citation type="journal article" date="2014" name="Gene">
        <title>A comparative genomic analysis of the alkalitolerant soil bacterium Bacillus lehensis G1.</title>
        <authorList>
            <person name="Noor Y.M."/>
            <person name="Samsulrizal N.H."/>
            <person name="Jema'on N.A."/>
            <person name="Low K.O."/>
            <person name="Ramli A.N."/>
            <person name="Alias N.I."/>
            <person name="Damis S.I."/>
            <person name="Fuzi S.F."/>
            <person name="Isa M.N."/>
            <person name="Murad A.M."/>
            <person name="Raih M.F."/>
            <person name="Bakar F.D."/>
            <person name="Najimudin N."/>
            <person name="Mahadi N.M."/>
            <person name="Illias R.M."/>
        </authorList>
    </citation>
    <scope>NUCLEOTIDE SEQUENCE [LARGE SCALE GENOMIC DNA]</scope>
    <source>
        <strain evidence="6 7">G1</strain>
    </source>
</reference>
<gene>
    <name evidence="6" type="ORF">BleG1_3941</name>
</gene>
<feature type="transmembrane region" description="Helical" evidence="5">
    <location>
        <begin position="112"/>
        <end position="133"/>
    </location>
</feature>
<keyword evidence="6" id="KW-0808">Transferase</keyword>
<dbReference type="eggNOG" id="COG2020">
    <property type="taxonomic scope" value="Bacteria"/>
</dbReference>
<feature type="transmembrane region" description="Helical" evidence="5">
    <location>
        <begin position="153"/>
        <end position="171"/>
    </location>
</feature>
<comment type="subcellular location">
    <subcellularLocation>
        <location evidence="1">Endomembrane system</location>
        <topology evidence="1">Multi-pass membrane protein</topology>
    </subcellularLocation>
</comment>
<evidence type="ECO:0000313" key="6">
    <source>
        <dbReference type="EMBL" id="AIC96488.1"/>
    </source>
</evidence>
<keyword evidence="3 5" id="KW-1133">Transmembrane helix</keyword>
<dbReference type="GO" id="GO:0032259">
    <property type="term" value="P:methylation"/>
    <property type="evidence" value="ECO:0007669"/>
    <property type="project" value="UniProtKB-KW"/>
</dbReference>
<evidence type="ECO:0000256" key="1">
    <source>
        <dbReference type="ARBA" id="ARBA00004127"/>
    </source>
</evidence>
<dbReference type="EMBL" id="CP003923">
    <property type="protein sequence ID" value="AIC96488.1"/>
    <property type="molecule type" value="Genomic_DNA"/>
</dbReference>
<dbReference type="PANTHER" id="PTHR43847:SF1">
    <property type="entry name" value="BLL3993 PROTEIN"/>
    <property type="match status" value="1"/>
</dbReference>
<organism evidence="6 7">
    <name type="scientific">Shouchella lehensis G1</name>
    <dbReference type="NCBI Taxonomy" id="1246626"/>
    <lineage>
        <taxon>Bacteria</taxon>
        <taxon>Bacillati</taxon>
        <taxon>Bacillota</taxon>
        <taxon>Bacilli</taxon>
        <taxon>Bacillales</taxon>
        <taxon>Bacillaceae</taxon>
        <taxon>Shouchella</taxon>
    </lineage>
</organism>
<dbReference type="PATRIC" id="fig|1246626.3.peg.3939"/>
<dbReference type="InterPro" id="IPR007318">
    <property type="entry name" value="Phopholipid_MeTrfase"/>
</dbReference>
<dbReference type="GO" id="GO:0012505">
    <property type="term" value="C:endomembrane system"/>
    <property type="evidence" value="ECO:0007669"/>
    <property type="project" value="UniProtKB-SubCell"/>
</dbReference>
<dbReference type="PANTHER" id="PTHR43847">
    <property type="entry name" value="BLL3993 PROTEIN"/>
    <property type="match status" value="1"/>
</dbReference>
<accession>A0A060M7G2</accession>
<dbReference type="Pfam" id="PF04191">
    <property type="entry name" value="PEMT"/>
    <property type="match status" value="1"/>
</dbReference>
<dbReference type="Gene3D" id="1.20.120.1630">
    <property type="match status" value="1"/>
</dbReference>
<name>A0A060M7G2_9BACI</name>
<keyword evidence="6" id="KW-0489">Methyltransferase</keyword>
<feature type="transmembrane region" description="Helical" evidence="5">
    <location>
        <begin position="26"/>
        <end position="49"/>
    </location>
</feature>